<keyword evidence="1" id="KW-0812">Transmembrane</keyword>
<dbReference type="OrthoDB" id="382400at2759"/>
<gene>
    <name evidence="2" type="ORF">PVIIG_02776</name>
</gene>
<proteinExistence type="predicted"/>
<feature type="transmembrane region" description="Helical" evidence="1">
    <location>
        <begin position="150"/>
        <end position="166"/>
    </location>
</feature>
<keyword evidence="1" id="KW-0472">Membrane</keyword>
<accession>A0A0J9SEF2</accession>
<feature type="transmembrane region" description="Helical" evidence="1">
    <location>
        <begin position="70"/>
        <end position="89"/>
    </location>
</feature>
<organism evidence="2 3">
    <name type="scientific">Plasmodium vivax India VII</name>
    <dbReference type="NCBI Taxonomy" id="1077284"/>
    <lineage>
        <taxon>Eukaryota</taxon>
        <taxon>Sar</taxon>
        <taxon>Alveolata</taxon>
        <taxon>Apicomplexa</taxon>
        <taxon>Aconoidasida</taxon>
        <taxon>Haemosporida</taxon>
        <taxon>Plasmodiidae</taxon>
        <taxon>Plasmodium</taxon>
        <taxon>Plasmodium (Plasmodium)</taxon>
    </lineage>
</organism>
<protein>
    <submittedName>
        <fullName evidence="2">Uncharacterized protein</fullName>
    </submittedName>
</protein>
<dbReference type="AlphaFoldDB" id="A0A0J9SEF2"/>
<evidence type="ECO:0000256" key="1">
    <source>
        <dbReference type="SAM" id="Phobius"/>
    </source>
</evidence>
<reference evidence="2 3" key="1">
    <citation type="submission" date="2011-08" db="EMBL/GenBank/DDBJ databases">
        <title>The Genome Sequence of Plasmodium vivax India VII.</title>
        <authorList>
            <consortium name="The Broad Institute Genome Sequencing Platform"/>
            <consortium name="The Broad Institute Genome Sequencing Center for Infectious Disease"/>
            <person name="Neafsey D."/>
            <person name="Carlton J."/>
            <person name="Barnwell J."/>
            <person name="Collins W."/>
            <person name="Escalante A."/>
            <person name="Mullikin J."/>
            <person name="Saul A."/>
            <person name="Guigo R."/>
            <person name="Camara F."/>
            <person name="Young S.K."/>
            <person name="Zeng Q."/>
            <person name="Gargeya S."/>
            <person name="Fitzgerald M."/>
            <person name="Haas B."/>
            <person name="Abouelleil A."/>
            <person name="Alvarado L."/>
            <person name="Arachchi H.M."/>
            <person name="Berlin A."/>
            <person name="Brown A."/>
            <person name="Chapman S.B."/>
            <person name="Chen Z."/>
            <person name="Dunbar C."/>
            <person name="Freedman E."/>
            <person name="Gearin G."/>
            <person name="Gellesch M."/>
            <person name="Goldberg J."/>
            <person name="Griggs A."/>
            <person name="Gujja S."/>
            <person name="Heiman D."/>
            <person name="Howarth C."/>
            <person name="Larson L."/>
            <person name="Lui A."/>
            <person name="MacDonald P.J.P."/>
            <person name="Montmayeur A."/>
            <person name="Murphy C."/>
            <person name="Neiman D."/>
            <person name="Pearson M."/>
            <person name="Priest M."/>
            <person name="Roberts A."/>
            <person name="Saif S."/>
            <person name="Shea T."/>
            <person name="Shenoy N."/>
            <person name="Sisk P."/>
            <person name="Stolte C."/>
            <person name="Sykes S."/>
            <person name="Wortman J."/>
            <person name="Nusbaum C."/>
            <person name="Birren B."/>
        </authorList>
    </citation>
    <scope>NUCLEOTIDE SEQUENCE [LARGE SCALE GENOMIC DNA]</scope>
    <source>
        <strain evidence="2 3">India VII</strain>
    </source>
</reference>
<name>A0A0J9SEF2_PLAVI</name>
<evidence type="ECO:0000313" key="3">
    <source>
        <dbReference type="Proteomes" id="UP000053562"/>
    </source>
</evidence>
<dbReference type="EMBL" id="KQ234247">
    <property type="protein sequence ID" value="KMZ81349.1"/>
    <property type="molecule type" value="Genomic_DNA"/>
</dbReference>
<keyword evidence="1" id="KW-1133">Transmembrane helix</keyword>
<dbReference type="Proteomes" id="UP000053562">
    <property type="component" value="Unassembled WGS sequence"/>
</dbReference>
<evidence type="ECO:0000313" key="2">
    <source>
        <dbReference type="EMBL" id="KMZ81349.1"/>
    </source>
</evidence>
<sequence>MKKDKTKEELKESYENYLSFNEDAKKWFYSKIEKNKMMHIQEKYDSFLKSYENKKKHVTEKYNLKKYLTIIHNLLLLCFITFDIFFNFLKVCAKNGKRFLHNPLLYIHNAKMVVKKNISYGLKLMKAYKNLLCAAALFLLREKKKIAKEIQNVLLFLFQLLNFYLFKSLEAMYQYFYFRYCDIFRATKFFKVFA</sequence>